<evidence type="ECO:0000313" key="1">
    <source>
        <dbReference type="EMBL" id="KAK3401101.1"/>
    </source>
</evidence>
<comment type="caution">
    <text evidence="1">The sequence shown here is derived from an EMBL/GenBank/DDBJ whole genome shotgun (WGS) entry which is preliminary data.</text>
</comment>
<keyword evidence="2" id="KW-1185">Reference proteome</keyword>
<protein>
    <submittedName>
        <fullName evidence="1">Uncharacterized protein</fullName>
    </submittedName>
</protein>
<reference evidence="1" key="1">
    <citation type="journal article" date="2023" name="Mol. Phylogenet. Evol.">
        <title>Genome-scale phylogeny and comparative genomics of the fungal order Sordariales.</title>
        <authorList>
            <person name="Hensen N."/>
            <person name="Bonometti L."/>
            <person name="Westerberg I."/>
            <person name="Brannstrom I.O."/>
            <person name="Guillou S."/>
            <person name="Cros-Aarteil S."/>
            <person name="Calhoun S."/>
            <person name="Haridas S."/>
            <person name="Kuo A."/>
            <person name="Mondo S."/>
            <person name="Pangilinan J."/>
            <person name="Riley R."/>
            <person name="LaButti K."/>
            <person name="Andreopoulos B."/>
            <person name="Lipzen A."/>
            <person name="Chen C."/>
            <person name="Yan M."/>
            <person name="Daum C."/>
            <person name="Ng V."/>
            <person name="Clum A."/>
            <person name="Steindorff A."/>
            <person name="Ohm R.A."/>
            <person name="Martin F."/>
            <person name="Silar P."/>
            <person name="Natvig D.O."/>
            <person name="Lalanne C."/>
            <person name="Gautier V."/>
            <person name="Ament-Velasquez S.L."/>
            <person name="Kruys A."/>
            <person name="Hutchinson M.I."/>
            <person name="Powell A.J."/>
            <person name="Barry K."/>
            <person name="Miller A.N."/>
            <person name="Grigoriev I.V."/>
            <person name="Debuchy R."/>
            <person name="Gladieux P."/>
            <person name="Hiltunen Thoren M."/>
            <person name="Johannesson H."/>
        </authorList>
    </citation>
    <scope>NUCLEOTIDE SEQUENCE</scope>
    <source>
        <strain evidence="1">FGSC 1904</strain>
    </source>
</reference>
<gene>
    <name evidence="1" type="ORF">B0T20DRAFT_390950</name>
</gene>
<accession>A0AAE0PJB6</accession>
<sequence length="279" mass="32766">MVETRRMKAARLARGEVNDENEACTPELEPWDYRLKEQDKGKPIRDQIKKLKALLSVCRLFRNQILPEYFNRTQAHVIYSPGWPRDLGVLRYGRSEKVLAAQRIMKRSRLFLENVKHVRLHWLTEAASRTWKRWLEMDENYGMETMCTAIDVELQGPWQQVDTLEWLASLKNLQTLEIAFVDTEHRMSKLPAMYFGKDPFAWQELLKLPKLERLSFLVYSQRSDVWKGEGRPMGRKEILEQALLKDPAAKKGQKPHRFDLSIGAVRDVEALPRLFEISS</sequence>
<proteinExistence type="predicted"/>
<dbReference type="EMBL" id="JAUTDP010000003">
    <property type="protein sequence ID" value="KAK3401101.1"/>
    <property type="molecule type" value="Genomic_DNA"/>
</dbReference>
<name>A0AAE0PJB6_SORBR</name>
<dbReference type="Proteomes" id="UP001281003">
    <property type="component" value="Unassembled WGS sequence"/>
</dbReference>
<reference evidence="1" key="2">
    <citation type="submission" date="2023-07" db="EMBL/GenBank/DDBJ databases">
        <authorList>
            <consortium name="Lawrence Berkeley National Laboratory"/>
            <person name="Haridas S."/>
            <person name="Hensen N."/>
            <person name="Bonometti L."/>
            <person name="Westerberg I."/>
            <person name="Brannstrom I.O."/>
            <person name="Guillou S."/>
            <person name="Cros-Aarteil S."/>
            <person name="Calhoun S."/>
            <person name="Kuo A."/>
            <person name="Mondo S."/>
            <person name="Pangilinan J."/>
            <person name="Riley R."/>
            <person name="LaButti K."/>
            <person name="Andreopoulos B."/>
            <person name="Lipzen A."/>
            <person name="Chen C."/>
            <person name="Yanf M."/>
            <person name="Daum C."/>
            <person name="Ng V."/>
            <person name="Clum A."/>
            <person name="Steindorff A."/>
            <person name="Ohm R."/>
            <person name="Martin F."/>
            <person name="Silar P."/>
            <person name="Natvig D."/>
            <person name="Lalanne C."/>
            <person name="Gautier V."/>
            <person name="Ament-velasquez S.L."/>
            <person name="Kruys A."/>
            <person name="Hutchinson M.I."/>
            <person name="Powell A.J."/>
            <person name="Barry K."/>
            <person name="Miller A.N."/>
            <person name="Grigoriev I.V."/>
            <person name="Debuchy R."/>
            <person name="Gladieux P."/>
            <person name="Thoren M.H."/>
            <person name="Johannesson H."/>
        </authorList>
    </citation>
    <scope>NUCLEOTIDE SEQUENCE</scope>
    <source>
        <strain evidence="1">FGSC 1904</strain>
    </source>
</reference>
<dbReference type="AlphaFoldDB" id="A0AAE0PJB6"/>
<evidence type="ECO:0000313" key="2">
    <source>
        <dbReference type="Proteomes" id="UP001281003"/>
    </source>
</evidence>
<organism evidence="1 2">
    <name type="scientific">Sordaria brevicollis</name>
    <dbReference type="NCBI Taxonomy" id="83679"/>
    <lineage>
        <taxon>Eukaryota</taxon>
        <taxon>Fungi</taxon>
        <taxon>Dikarya</taxon>
        <taxon>Ascomycota</taxon>
        <taxon>Pezizomycotina</taxon>
        <taxon>Sordariomycetes</taxon>
        <taxon>Sordariomycetidae</taxon>
        <taxon>Sordariales</taxon>
        <taxon>Sordariaceae</taxon>
        <taxon>Sordaria</taxon>
    </lineage>
</organism>